<name>A0ACB9YFW9_PLABR</name>
<proteinExistence type="predicted"/>
<evidence type="ECO:0000313" key="1">
    <source>
        <dbReference type="EMBL" id="KAI4840379.1"/>
    </source>
</evidence>
<evidence type="ECO:0000313" key="2">
    <source>
        <dbReference type="Proteomes" id="UP001056978"/>
    </source>
</evidence>
<reference evidence="1" key="1">
    <citation type="submission" date="2022-06" db="EMBL/GenBank/DDBJ databases">
        <title>The First Complete Genome of the Simian Malaria Parasite Plasmodium brasilianum.</title>
        <authorList>
            <person name="Bajic M."/>
            <person name="Ravishankar S."/>
        </authorList>
    </citation>
    <scope>NUCLEOTIDE SEQUENCE</scope>
    <source>
        <strain evidence="1">Bolivian I</strain>
    </source>
</reference>
<keyword evidence="2" id="KW-1185">Reference proteome</keyword>
<gene>
    <name evidence="1" type="ORF">MKS88_001100</name>
</gene>
<organism evidence="1 2">
    <name type="scientific">Plasmodium brasilianum</name>
    <dbReference type="NCBI Taxonomy" id="5824"/>
    <lineage>
        <taxon>Eukaryota</taxon>
        <taxon>Sar</taxon>
        <taxon>Alveolata</taxon>
        <taxon>Apicomplexa</taxon>
        <taxon>Aconoidasida</taxon>
        <taxon>Haemosporida</taxon>
        <taxon>Plasmodiidae</taxon>
        <taxon>Plasmodium</taxon>
        <taxon>Plasmodium (Plasmodium)</taxon>
    </lineage>
</organism>
<dbReference type="Proteomes" id="UP001056978">
    <property type="component" value="Chromosome 4"/>
</dbReference>
<dbReference type="EMBL" id="CM043772">
    <property type="protein sequence ID" value="KAI4840379.1"/>
    <property type="molecule type" value="Genomic_DNA"/>
</dbReference>
<sequence>MDDGKGRNGIAWTSTIRTGRSRGKRNNKIGGPQKVFEKCKKTKEVKKLLFEKMLNRNGKPDSRLERKYINRYDLTACGGSISHSPHTIPERSSTPILSCELFRNKDNQKSCSYLLKSAVLNLNHIIYLLGRNNNIYVELAQYISYELQYLEQCSKCNMDRSNKLNEGSRYNMMNAHNNSSCISVSLTDLIYVFNFYIYMKYYCFHFFIIILRLIEKASDISNINHKMIIRFLESCIKLKNEINKSMNNTCKRKYFNKRYQRWFYYRFPSSYCFLFIRNSIFKKKWTLSIHSLSPIMRGDNYSRKSFNSALSSSPRSTISSAITTSSTATLCTHNILPHLRSEIKKKRCMHFVLQKRKCYINTTYAKYRKRKHNEMMNTCNELLHRCTTLFFNRHIDVNLIMSYVKMATKWCKCVRSASRTSGCTSSGADAQERWDRLTSAVEQCLKKNCAYFHTDEVVGMINFLMEEKYNSKELKDPIKHICRKFCVDCRRNKSSEYYSVKEIRDIVSLLAKRKHFDENFLTCASRYIIDNMDTINSNNLTQIVINMYRILKYNKNELLYEILNRYNPPDTRKSRKYTIVNSFFLEKTKMKYRKKGIRQLDRSNKKMCIRWGNSLNSFSYSMNCDNKEKDVEDNKKNAINFRKIRNFDKVKIKKLLQFIKVLIDNNIYIDSRWSEYFFSLIKNKYVFIKTKNYHLLCFALLHIELKKNITKFFHPYSKYNIYSTYSFVQIVSTNNLSSLIQITLLFSFYMHKQGTTLFFALLFNILRKFCKRSKGILTGMHDWRGSNCANGEIVFPHSSTSYIQDDHIIETYSQSAYSHDMKIYEKNKNNKYQKKKEKKKNSIKIPSCDLLEWNVPHNRVAHENVLQIQKQIQYELHQLHELQKDEPMQCHQGWDGIVQRGGELSLIGASSESRSSDSILNEHRHFRKNGSSLEPCGFAEEKNVKGGSFKRTGNARSREIANCGNDNTYSLSHIADIAFPDGNVNRGDTNVETAFYKSKKEKVFSTECNGKYDSDYFDQLNNSRNVLLIINNLFFHIKMGYNGGSSSGGSGISSSSTDVNSCLLKSENTQSCSANFTLEQLTIRQLLLLYEAYTLCCSYIDHSLKTIKIMNNDKNAISSKFHKQSSKSEVINELVHHPFQVDICIRRNFCSIYVFFDIEAERWRFEEFAQCR</sequence>
<accession>A0ACB9YFW9</accession>
<comment type="caution">
    <text evidence="1">The sequence shown here is derived from an EMBL/GenBank/DDBJ whole genome shotgun (WGS) entry which is preliminary data.</text>
</comment>
<protein>
    <submittedName>
        <fullName evidence="1">Uncharacterized protein</fullName>
    </submittedName>
</protein>